<dbReference type="Pfam" id="PF02541">
    <property type="entry name" value="Ppx-GppA"/>
    <property type="match status" value="1"/>
</dbReference>
<dbReference type="OrthoDB" id="10802at2157"/>
<proteinExistence type="predicted"/>
<sequence>MIDLGFNSAKLVIYNVKDDDSFDVYQQEGVKVRLGEGLDKKDLLEKKPMLRAIDTLKIFREIIQLNPIKSVLPIATSAVREAGNRNDFVSSVFKETGFNFKVLSEREEALYSYVGAIKSLHIPDTLFFDIGGGSLEIVHAERFKIKKVISLPLGSLRLTNQFDGKKGRLTSKNLKNLHRHVWDLLPSKKDLGLGKDTKLVGVGGALRALARYEQRLSGYPLDKIHNYKISHKSLDSTVDKLSKMKSDDISKISVIGSSRAETIVAGSCVINTLMEKYGFSNLHISNHGLREGALSIFLEDPKMYDDGNITAEQIRKIIGLGTQQKTSPEKQDLLNNLYSMQLISKRERNILDYAEKNISEKSSYSNPQSVFYSIMDEDLSLDHTDHLVLGLSLVHARHSKTSDWLFSRYKTILSEQDKVSMKKISVLLILRKILDRTKSKAELKLHGSRIVEFVVTPSRSTQTFLLKDALRKFEAMFDVKVILSTRPYPGSSHSVILEL</sequence>
<keyword evidence="3" id="KW-1185">Reference proteome</keyword>
<dbReference type="InterPro" id="IPR003695">
    <property type="entry name" value="Ppx_GppA_N"/>
</dbReference>
<dbReference type="InterPro" id="IPR050273">
    <property type="entry name" value="GppA/Ppx_hydrolase"/>
</dbReference>
<dbReference type="InterPro" id="IPR043129">
    <property type="entry name" value="ATPase_NBD"/>
</dbReference>
<dbReference type="PANTHER" id="PTHR30005">
    <property type="entry name" value="EXOPOLYPHOSPHATASE"/>
    <property type="match status" value="1"/>
</dbReference>
<feature type="domain" description="Ppx/GppA phosphatase N-terminal" evidence="1">
    <location>
        <begin position="13"/>
        <end position="294"/>
    </location>
</feature>
<evidence type="ECO:0000313" key="2">
    <source>
        <dbReference type="EMBL" id="SMH70276.1"/>
    </source>
</evidence>
<dbReference type="EMBL" id="LT841358">
    <property type="protein sequence ID" value="SMH70276.1"/>
    <property type="molecule type" value="Genomic_DNA"/>
</dbReference>
<dbReference type="Gene3D" id="3.30.420.150">
    <property type="entry name" value="Exopolyphosphatase. Domain 2"/>
    <property type="match status" value="1"/>
</dbReference>
<dbReference type="PANTHER" id="PTHR30005:SF0">
    <property type="entry name" value="RETROGRADE REGULATION PROTEIN 2"/>
    <property type="match status" value="1"/>
</dbReference>
<organism evidence="2 3">
    <name type="scientific">Candidatus Nitrosotalea okcheonensis</name>
    <dbReference type="NCBI Taxonomy" id="1903276"/>
    <lineage>
        <taxon>Archaea</taxon>
        <taxon>Nitrososphaerota</taxon>
        <taxon>Nitrososphaeria</taxon>
        <taxon>Nitrosotaleales</taxon>
        <taxon>Nitrosotaleaceae</taxon>
        <taxon>Nitrosotalea</taxon>
    </lineage>
</organism>
<dbReference type="CDD" id="cd24052">
    <property type="entry name" value="ASKHA_NBD_HpPPX-GppA-like"/>
    <property type="match status" value="1"/>
</dbReference>
<dbReference type="Proteomes" id="UP000230607">
    <property type="component" value="Chromosome 1"/>
</dbReference>
<dbReference type="GO" id="GO:0006357">
    <property type="term" value="P:regulation of transcription by RNA polymerase II"/>
    <property type="evidence" value="ECO:0007669"/>
    <property type="project" value="TreeGrafter"/>
</dbReference>
<dbReference type="RefSeq" id="WP_157926446.1">
    <property type="nucleotide sequence ID" value="NZ_LT841358.1"/>
</dbReference>
<accession>A0A2H1FBY6</accession>
<dbReference type="Gene3D" id="3.30.420.40">
    <property type="match status" value="1"/>
</dbReference>
<evidence type="ECO:0000259" key="1">
    <source>
        <dbReference type="Pfam" id="PF02541"/>
    </source>
</evidence>
<dbReference type="AlphaFoldDB" id="A0A2H1FBY6"/>
<evidence type="ECO:0000313" key="3">
    <source>
        <dbReference type="Proteomes" id="UP000230607"/>
    </source>
</evidence>
<name>A0A2H1FBY6_9ARCH</name>
<gene>
    <name evidence="2" type="ORF">NCS_10083</name>
</gene>
<dbReference type="SUPFAM" id="SSF53067">
    <property type="entry name" value="Actin-like ATPase domain"/>
    <property type="match status" value="2"/>
</dbReference>
<protein>
    <submittedName>
        <fullName evidence="2">Putative Exopolyphosphatase</fullName>
    </submittedName>
</protein>
<reference evidence="3" key="1">
    <citation type="submission" date="2017-03" db="EMBL/GenBank/DDBJ databases">
        <authorList>
            <person name="Herbold C."/>
        </authorList>
    </citation>
    <scope>NUCLEOTIDE SEQUENCE [LARGE SCALE GENOMIC DNA]</scope>
</reference>